<dbReference type="AlphaFoldDB" id="A0A1H7WC08"/>
<dbReference type="STRING" id="235985.SAMN05414137_12052"/>
<organism evidence="1 2">
    <name type="scientific">Streptacidiphilus jiangxiensis</name>
    <dbReference type="NCBI Taxonomy" id="235985"/>
    <lineage>
        <taxon>Bacteria</taxon>
        <taxon>Bacillati</taxon>
        <taxon>Actinomycetota</taxon>
        <taxon>Actinomycetes</taxon>
        <taxon>Kitasatosporales</taxon>
        <taxon>Streptomycetaceae</taxon>
        <taxon>Streptacidiphilus</taxon>
    </lineage>
</organism>
<keyword evidence="2" id="KW-1185">Reference proteome</keyword>
<gene>
    <name evidence="1" type="ORF">SAMN05414137_12052</name>
</gene>
<evidence type="ECO:0000313" key="1">
    <source>
        <dbReference type="EMBL" id="SEM18874.1"/>
    </source>
</evidence>
<evidence type="ECO:0000313" key="2">
    <source>
        <dbReference type="Proteomes" id="UP000183015"/>
    </source>
</evidence>
<accession>A0A1H7WC08</accession>
<protein>
    <submittedName>
        <fullName evidence="1">Uncharacterized protein</fullName>
    </submittedName>
</protein>
<name>A0A1H7WC08_STRJI</name>
<dbReference type="RefSeq" id="WP_236655988.1">
    <property type="nucleotide sequence ID" value="NZ_BBPN01000011.1"/>
</dbReference>
<sequence length="54" mass="5672">MTVADHDSGQPFLLLHGGAGPQSVIRFAETFAAARDLAPGTSVRIVEPGIRVEL</sequence>
<proteinExistence type="predicted"/>
<dbReference type="Proteomes" id="UP000183015">
    <property type="component" value="Unassembled WGS sequence"/>
</dbReference>
<reference evidence="2" key="1">
    <citation type="submission" date="2016-10" db="EMBL/GenBank/DDBJ databases">
        <authorList>
            <person name="Varghese N."/>
        </authorList>
    </citation>
    <scope>NUCLEOTIDE SEQUENCE [LARGE SCALE GENOMIC DNA]</scope>
    <source>
        <strain evidence="2">DSM 45096 / BCRC 16803 / CGMCC 4.1857 / CIP 109030 / JCM 12277 / KCTC 19219 / NBRC 100920 / 33214</strain>
    </source>
</reference>
<dbReference type="EMBL" id="FOAZ01000020">
    <property type="protein sequence ID" value="SEM18874.1"/>
    <property type="molecule type" value="Genomic_DNA"/>
</dbReference>